<organism evidence="4 5">
    <name type="scientific">Williamwhitmania taraxaci</name>
    <dbReference type="NCBI Taxonomy" id="1640674"/>
    <lineage>
        <taxon>Bacteria</taxon>
        <taxon>Pseudomonadati</taxon>
        <taxon>Bacteroidota</taxon>
        <taxon>Bacteroidia</taxon>
        <taxon>Bacteroidales</taxon>
        <taxon>Williamwhitmaniaceae</taxon>
        <taxon>Williamwhitmania</taxon>
    </lineage>
</organism>
<evidence type="ECO:0000313" key="4">
    <source>
        <dbReference type="EMBL" id="SDB84355.1"/>
    </source>
</evidence>
<keyword evidence="5" id="KW-1185">Reference proteome</keyword>
<dbReference type="GO" id="GO:0016747">
    <property type="term" value="F:acyltransferase activity, transferring groups other than amino-acyl groups"/>
    <property type="evidence" value="ECO:0007669"/>
    <property type="project" value="InterPro"/>
</dbReference>
<evidence type="ECO:0000259" key="3">
    <source>
        <dbReference type="PROSITE" id="PS51186"/>
    </source>
</evidence>
<evidence type="ECO:0000256" key="1">
    <source>
        <dbReference type="ARBA" id="ARBA00022679"/>
    </source>
</evidence>
<keyword evidence="2" id="KW-0012">Acyltransferase</keyword>
<dbReference type="OrthoDB" id="9796381at2"/>
<dbReference type="InterPro" id="IPR050680">
    <property type="entry name" value="YpeA/RimI_acetyltransf"/>
</dbReference>
<proteinExistence type="predicted"/>
<dbReference type="InterPro" id="IPR000182">
    <property type="entry name" value="GNAT_dom"/>
</dbReference>
<accession>A0A1G6GRJ3</accession>
<dbReference type="EMBL" id="FMYP01000003">
    <property type="protein sequence ID" value="SDB84355.1"/>
    <property type="molecule type" value="Genomic_DNA"/>
</dbReference>
<dbReference type="AlphaFoldDB" id="A0A1G6GRJ3"/>
<dbReference type="PROSITE" id="PS51186">
    <property type="entry name" value="GNAT"/>
    <property type="match status" value="1"/>
</dbReference>
<dbReference type="Pfam" id="PF00583">
    <property type="entry name" value="Acetyltransf_1"/>
    <property type="match status" value="1"/>
</dbReference>
<dbReference type="RefSeq" id="WP_092434658.1">
    <property type="nucleotide sequence ID" value="NZ_FMYP01000003.1"/>
</dbReference>
<dbReference type="InterPro" id="IPR016181">
    <property type="entry name" value="Acyl_CoA_acyltransferase"/>
</dbReference>
<keyword evidence="1 4" id="KW-0808">Transferase</keyword>
<evidence type="ECO:0000313" key="5">
    <source>
        <dbReference type="Proteomes" id="UP000199452"/>
    </source>
</evidence>
<reference evidence="4 5" key="1">
    <citation type="submission" date="2016-09" db="EMBL/GenBank/DDBJ databases">
        <authorList>
            <person name="Capua I."/>
            <person name="De Benedictis P."/>
            <person name="Joannis T."/>
            <person name="Lombin L.H."/>
            <person name="Cattoli G."/>
        </authorList>
    </citation>
    <scope>NUCLEOTIDE SEQUENCE [LARGE SCALE GENOMIC DNA]</scope>
    <source>
        <strain evidence="4 5">A7P-90m</strain>
    </source>
</reference>
<sequence length="167" mass="19009">MEPEILRAEEESLIEIMFILRECAKDLISKGYSHWNSAYPSFVTISEDIKKGNLYLLRNNGGTIGVITLNDEQDSSYDQLKWTSNSNALIVNRLAIHPFFQKKGFAKILMAFAADFAKKEGYKSIRLDTFAGNKDTLHFFERCGFSKVGETALSKDLNIYACFEKEL</sequence>
<evidence type="ECO:0000256" key="2">
    <source>
        <dbReference type="ARBA" id="ARBA00023315"/>
    </source>
</evidence>
<dbReference type="Gene3D" id="3.40.630.30">
    <property type="match status" value="1"/>
</dbReference>
<dbReference type="PANTHER" id="PTHR43420">
    <property type="entry name" value="ACETYLTRANSFERASE"/>
    <property type="match status" value="1"/>
</dbReference>
<name>A0A1G6GRJ3_9BACT</name>
<dbReference type="STRING" id="1640674.SAMN05216323_100340"/>
<dbReference type="Proteomes" id="UP000199452">
    <property type="component" value="Unassembled WGS sequence"/>
</dbReference>
<dbReference type="SUPFAM" id="SSF55729">
    <property type="entry name" value="Acyl-CoA N-acyltransferases (Nat)"/>
    <property type="match status" value="1"/>
</dbReference>
<protein>
    <submittedName>
        <fullName evidence="4">Acetyltransferase (GNAT) family protein</fullName>
    </submittedName>
</protein>
<gene>
    <name evidence="4" type="ORF">SAMN05216323_100340</name>
</gene>
<dbReference type="CDD" id="cd04301">
    <property type="entry name" value="NAT_SF"/>
    <property type="match status" value="1"/>
</dbReference>
<dbReference type="PANTHER" id="PTHR43420:SF47">
    <property type="entry name" value="N-ACETYLTRANSFERASE DOMAIN-CONTAINING PROTEIN"/>
    <property type="match status" value="1"/>
</dbReference>
<feature type="domain" description="N-acetyltransferase" evidence="3">
    <location>
        <begin position="3"/>
        <end position="167"/>
    </location>
</feature>